<gene>
    <name evidence="3" type="ORF">GCM10022288_09140</name>
</gene>
<dbReference type="PANTHER" id="PTHR43540">
    <property type="entry name" value="PEROXYUREIDOACRYLATE/UREIDOACRYLATE AMIDOHYDROLASE-RELATED"/>
    <property type="match status" value="1"/>
</dbReference>
<evidence type="ECO:0000313" key="4">
    <source>
        <dbReference type="Proteomes" id="UP001500213"/>
    </source>
</evidence>
<sequence>MALTTLDQSPALVVIDLQNGTTAYPTIHPVSEVIERSRQLARAFRAHGHPVVLVNVAGAAPGRTDAGRNAPAPAPRPADWADLVEDLDAQPDDLLITKSRWGAFHDTSLDEQLQARGVTQVVLTGLATSMGVESTARSAHEHGYHVVIATDAVTDVDAEAHENSLRRIFPKLSESAATDELLAALDARS</sequence>
<dbReference type="Gene3D" id="3.40.50.850">
    <property type="entry name" value="Isochorismatase-like"/>
    <property type="match status" value="1"/>
</dbReference>
<feature type="domain" description="Isochorismatase-like" evidence="2">
    <location>
        <begin position="11"/>
        <end position="175"/>
    </location>
</feature>
<dbReference type="InterPro" id="IPR050272">
    <property type="entry name" value="Isochorismatase-like_hydrls"/>
</dbReference>
<protein>
    <submittedName>
        <fullName evidence="3">Isochorismatase family protein</fullName>
    </submittedName>
</protein>
<dbReference type="RefSeq" id="WP_344774271.1">
    <property type="nucleotide sequence ID" value="NZ_BAABBX010000005.1"/>
</dbReference>
<reference evidence="4" key="1">
    <citation type="journal article" date="2019" name="Int. J. Syst. Evol. Microbiol.">
        <title>The Global Catalogue of Microorganisms (GCM) 10K type strain sequencing project: providing services to taxonomists for standard genome sequencing and annotation.</title>
        <authorList>
            <consortium name="The Broad Institute Genomics Platform"/>
            <consortium name="The Broad Institute Genome Sequencing Center for Infectious Disease"/>
            <person name="Wu L."/>
            <person name="Ma J."/>
        </authorList>
    </citation>
    <scope>NUCLEOTIDE SEQUENCE [LARGE SCALE GENOMIC DNA]</scope>
    <source>
        <strain evidence="4">JCM 17593</strain>
    </source>
</reference>
<evidence type="ECO:0000313" key="3">
    <source>
        <dbReference type="EMBL" id="GAA4186117.1"/>
    </source>
</evidence>
<keyword evidence="4" id="KW-1185">Reference proteome</keyword>
<proteinExistence type="predicted"/>
<dbReference type="PANTHER" id="PTHR43540:SF7">
    <property type="entry name" value="ISOCHORISMATASE FAMILY PROTEIN YECD"/>
    <property type="match status" value="1"/>
</dbReference>
<comment type="caution">
    <text evidence="3">The sequence shown here is derived from an EMBL/GenBank/DDBJ whole genome shotgun (WGS) entry which is preliminary data.</text>
</comment>
<dbReference type="EMBL" id="BAABBX010000005">
    <property type="protein sequence ID" value="GAA4186117.1"/>
    <property type="molecule type" value="Genomic_DNA"/>
</dbReference>
<organism evidence="3 4">
    <name type="scientific">Gryllotalpicola kribbensis</name>
    <dbReference type="NCBI Taxonomy" id="993084"/>
    <lineage>
        <taxon>Bacteria</taxon>
        <taxon>Bacillati</taxon>
        <taxon>Actinomycetota</taxon>
        <taxon>Actinomycetes</taxon>
        <taxon>Micrococcales</taxon>
        <taxon>Microbacteriaceae</taxon>
        <taxon>Gryllotalpicola</taxon>
    </lineage>
</organism>
<dbReference type="InterPro" id="IPR036380">
    <property type="entry name" value="Isochorismatase-like_sf"/>
</dbReference>
<accession>A0ABP8AM55</accession>
<dbReference type="Proteomes" id="UP001500213">
    <property type="component" value="Unassembled WGS sequence"/>
</dbReference>
<evidence type="ECO:0000256" key="1">
    <source>
        <dbReference type="ARBA" id="ARBA00022801"/>
    </source>
</evidence>
<dbReference type="InterPro" id="IPR000868">
    <property type="entry name" value="Isochorismatase-like_dom"/>
</dbReference>
<evidence type="ECO:0000259" key="2">
    <source>
        <dbReference type="Pfam" id="PF00857"/>
    </source>
</evidence>
<name>A0ABP8AM55_9MICO</name>
<dbReference type="Pfam" id="PF00857">
    <property type="entry name" value="Isochorismatase"/>
    <property type="match status" value="1"/>
</dbReference>
<dbReference type="CDD" id="cd00431">
    <property type="entry name" value="cysteine_hydrolases"/>
    <property type="match status" value="1"/>
</dbReference>
<keyword evidence="1" id="KW-0378">Hydrolase</keyword>
<dbReference type="SUPFAM" id="SSF52499">
    <property type="entry name" value="Isochorismatase-like hydrolases"/>
    <property type="match status" value="1"/>
</dbReference>